<reference evidence="3" key="1">
    <citation type="submission" date="2018-05" db="EMBL/GenBank/DDBJ databases">
        <authorList>
            <person name="Feng T."/>
        </authorList>
    </citation>
    <scope>NUCLEOTIDE SEQUENCE [LARGE SCALE GENOMIC DNA]</scope>
    <source>
        <strain evidence="3">S27</strain>
    </source>
</reference>
<sequence>MRIQLASDLHLEFLERQFPGERLIKPAHQADVLVLAGDIDRASSAINLFKDWPVPVLYVAGNHEGYHECWEEMQEEIRNKARNTSVRFLERDVVDFGGVRFLGCTLWTDYCLHGNHLQLQALDNAQRCLHDHRVIRTRSGERFLPEDALRDHRLSRAWLKEELCRPYDGKTVVVTHHGPHPLSVHPRYAEGITNTAFVSDLTELVQQADYWFHGHVHDSFDYWVGNCRVVANPRGYARNRYSVMSVQQLEFENPEFRDACVIDTAA</sequence>
<dbReference type="PANTHER" id="PTHR37844:SF2">
    <property type="entry name" value="SER_THR PROTEIN PHOSPHATASE SUPERFAMILY (AFU_ORTHOLOGUE AFUA_1G14840)"/>
    <property type="match status" value="1"/>
</dbReference>
<gene>
    <name evidence="2" type="ORF">DLM46_32900</name>
</gene>
<evidence type="ECO:0000259" key="1">
    <source>
        <dbReference type="Pfam" id="PF00149"/>
    </source>
</evidence>
<protein>
    <submittedName>
        <fullName evidence="2">Metallophosphoesterase</fullName>
    </submittedName>
</protein>
<dbReference type="AlphaFoldDB" id="A0A370MYV1"/>
<dbReference type="Proteomes" id="UP000254875">
    <property type="component" value="Unassembled WGS sequence"/>
</dbReference>
<keyword evidence="3" id="KW-1185">Reference proteome</keyword>
<dbReference type="InterPro" id="IPR004843">
    <property type="entry name" value="Calcineurin-like_PHP"/>
</dbReference>
<feature type="domain" description="Calcineurin-like phosphoesterase" evidence="1">
    <location>
        <begin position="1"/>
        <end position="218"/>
    </location>
</feature>
<proteinExistence type="predicted"/>
<name>A0A370MYV1_9BURK</name>
<comment type="caution">
    <text evidence="2">The sequence shown here is derived from an EMBL/GenBank/DDBJ whole genome shotgun (WGS) entry which is preliminary data.</text>
</comment>
<evidence type="ECO:0000313" key="3">
    <source>
        <dbReference type="Proteomes" id="UP000254875"/>
    </source>
</evidence>
<accession>A0A370MYV1</accession>
<evidence type="ECO:0000313" key="2">
    <source>
        <dbReference type="EMBL" id="RDJ98529.1"/>
    </source>
</evidence>
<dbReference type="Pfam" id="PF00149">
    <property type="entry name" value="Metallophos"/>
    <property type="match status" value="1"/>
</dbReference>
<dbReference type="OrthoDB" id="356681at2"/>
<dbReference type="PANTHER" id="PTHR37844">
    <property type="entry name" value="SER/THR PROTEIN PHOSPHATASE SUPERFAMILY (AFU_ORTHOLOGUE AFUA_1G14840)"/>
    <property type="match status" value="1"/>
</dbReference>
<dbReference type="Gene3D" id="3.60.21.10">
    <property type="match status" value="1"/>
</dbReference>
<dbReference type="GO" id="GO:0016787">
    <property type="term" value="F:hydrolase activity"/>
    <property type="evidence" value="ECO:0007669"/>
    <property type="project" value="InterPro"/>
</dbReference>
<dbReference type="InterPro" id="IPR029052">
    <property type="entry name" value="Metallo-depent_PP-like"/>
</dbReference>
<dbReference type="RefSeq" id="WP_115107965.1">
    <property type="nucleotide sequence ID" value="NZ_QHKS01000033.1"/>
</dbReference>
<dbReference type="EMBL" id="QHKS01000033">
    <property type="protein sequence ID" value="RDJ98529.1"/>
    <property type="molecule type" value="Genomic_DNA"/>
</dbReference>
<organism evidence="2 3">
    <name type="scientific">Paraburkholderia lacunae</name>
    <dbReference type="NCBI Taxonomy" id="2211104"/>
    <lineage>
        <taxon>Bacteria</taxon>
        <taxon>Pseudomonadati</taxon>
        <taxon>Pseudomonadota</taxon>
        <taxon>Betaproteobacteria</taxon>
        <taxon>Burkholderiales</taxon>
        <taxon>Burkholderiaceae</taxon>
        <taxon>Paraburkholderia</taxon>
    </lineage>
</organism>
<dbReference type="SUPFAM" id="SSF56300">
    <property type="entry name" value="Metallo-dependent phosphatases"/>
    <property type="match status" value="1"/>
</dbReference>